<evidence type="ECO:0000313" key="2">
    <source>
        <dbReference type="Proteomes" id="UP000044841"/>
    </source>
</evidence>
<proteinExistence type="predicted"/>
<protein>
    <submittedName>
        <fullName evidence="1">Uncharacterized protein</fullName>
    </submittedName>
</protein>
<keyword evidence="2" id="KW-1185">Reference proteome</keyword>
<gene>
    <name evidence="1" type="ORF">RSOLAG22IIIB_05136</name>
</gene>
<evidence type="ECO:0000313" key="1">
    <source>
        <dbReference type="EMBL" id="CUA73004.1"/>
    </source>
</evidence>
<organism evidence="1 2">
    <name type="scientific">Rhizoctonia solani</name>
    <dbReference type="NCBI Taxonomy" id="456999"/>
    <lineage>
        <taxon>Eukaryota</taxon>
        <taxon>Fungi</taxon>
        <taxon>Dikarya</taxon>
        <taxon>Basidiomycota</taxon>
        <taxon>Agaricomycotina</taxon>
        <taxon>Agaricomycetes</taxon>
        <taxon>Cantharellales</taxon>
        <taxon>Ceratobasidiaceae</taxon>
        <taxon>Rhizoctonia</taxon>
    </lineage>
</organism>
<accession>A0A0K6G3P8</accession>
<reference evidence="1 2" key="1">
    <citation type="submission" date="2015-07" db="EMBL/GenBank/DDBJ databases">
        <authorList>
            <person name="Noorani M."/>
        </authorList>
    </citation>
    <scope>NUCLEOTIDE SEQUENCE [LARGE SCALE GENOMIC DNA]</scope>
    <source>
        <strain evidence="1">BBA 69670</strain>
    </source>
</reference>
<sequence length="204" mass="23201">MPTFAGYIMTSEHMLEWMRTQHPDLPANENYIPADPFRKLVKKHNLPKMFRIEYIALPGPPDTDGPPGQLNPKRLAVMLVRRVCLGDRKVWMPQREIPGVASDSNAGKLLKKWGLVTSDWVVLHVPADDMLRSSWVPEPTKSQRDPDTIPQGHYRSEPSGSFFWPQPRWPSWSFVLVPASFVLTSYLVLKRTGKGISALSLNMN</sequence>
<dbReference type="Proteomes" id="UP000044841">
    <property type="component" value="Unassembled WGS sequence"/>
</dbReference>
<dbReference type="EMBL" id="CYGV01001334">
    <property type="protein sequence ID" value="CUA73004.1"/>
    <property type="molecule type" value="Genomic_DNA"/>
</dbReference>
<dbReference type="AlphaFoldDB" id="A0A0K6G3P8"/>
<name>A0A0K6G3P8_9AGAM</name>